<dbReference type="RefSeq" id="XP_024744494.1">
    <property type="nucleotide sequence ID" value="XM_024877651.1"/>
</dbReference>
<reference evidence="3 4" key="1">
    <citation type="submission" date="2016-04" db="EMBL/GenBank/DDBJ databases">
        <title>A degradative enzymes factory behind the ericoid mycorrhizal symbiosis.</title>
        <authorList>
            <consortium name="DOE Joint Genome Institute"/>
            <person name="Martino E."/>
            <person name="Morin E."/>
            <person name="Grelet G."/>
            <person name="Kuo A."/>
            <person name="Kohler A."/>
            <person name="Daghino S."/>
            <person name="Barry K."/>
            <person name="Choi C."/>
            <person name="Cichocki N."/>
            <person name="Clum A."/>
            <person name="Copeland A."/>
            <person name="Hainaut M."/>
            <person name="Haridas S."/>
            <person name="Labutti K."/>
            <person name="Lindquist E."/>
            <person name="Lipzen A."/>
            <person name="Khouja H.-R."/>
            <person name="Murat C."/>
            <person name="Ohm R."/>
            <person name="Olson A."/>
            <person name="Spatafora J."/>
            <person name="Veneault-Fourrey C."/>
            <person name="Henrissat B."/>
            <person name="Grigoriev I."/>
            <person name="Martin F."/>
            <person name="Perotto S."/>
        </authorList>
    </citation>
    <scope>NUCLEOTIDE SEQUENCE [LARGE SCALE GENOMIC DNA]</scope>
    <source>
        <strain evidence="3 4">E</strain>
    </source>
</reference>
<dbReference type="InParanoid" id="A0A2J6TX31"/>
<evidence type="ECO:0000259" key="2">
    <source>
        <dbReference type="PROSITE" id="PS50048"/>
    </source>
</evidence>
<dbReference type="EMBL" id="KZ613740">
    <property type="protein sequence ID" value="PMD67590.1"/>
    <property type="molecule type" value="Genomic_DNA"/>
</dbReference>
<keyword evidence="4" id="KW-1185">Reference proteome</keyword>
<dbReference type="InterPro" id="IPR001138">
    <property type="entry name" value="Zn2Cys6_DnaBD"/>
</dbReference>
<organism evidence="3 4">
    <name type="scientific">Hyaloscypha bicolor E</name>
    <dbReference type="NCBI Taxonomy" id="1095630"/>
    <lineage>
        <taxon>Eukaryota</taxon>
        <taxon>Fungi</taxon>
        <taxon>Dikarya</taxon>
        <taxon>Ascomycota</taxon>
        <taxon>Pezizomycotina</taxon>
        <taxon>Leotiomycetes</taxon>
        <taxon>Helotiales</taxon>
        <taxon>Hyaloscyphaceae</taxon>
        <taxon>Hyaloscypha</taxon>
        <taxon>Hyaloscypha bicolor</taxon>
    </lineage>
</organism>
<name>A0A2J6TX31_9HELO</name>
<dbReference type="Pfam" id="PF11951">
    <property type="entry name" value="Fungal_trans_2"/>
    <property type="match status" value="1"/>
</dbReference>
<dbReference type="GO" id="GO:0008270">
    <property type="term" value="F:zinc ion binding"/>
    <property type="evidence" value="ECO:0007669"/>
    <property type="project" value="InterPro"/>
</dbReference>
<dbReference type="SUPFAM" id="SSF57701">
    <property type="entry name" value="Zn2/Cys6 DNA-binding domain"/>
    <property type="match status" value="1"/>
</dbReference>
<keyword evidence="1" id="KW-0539">Nucleus</keyword>
<dbReference type="InterPro" id="IPR053157">
    <property type="entry name" value="Sterol_Uptake_Regulator"/>
</dbReference>
<dbReference type="SMART" id="SM00066">
    <property type="entry name" value="GAL4"/>
    <property type="match status" value="1"/>
</dbReference>
<dbReference type="Proteomes" id="UP000235371">
    <property type="component" value="Unassembled WGS sequence"/>
</dbReference>
<gene>
    <name evidence="3" type="ORF">K444DRAFT_579260</name>
</gene>
<dbReference type="PANTHER" id="PTHR47784:SF5">
    <property type="entry name" value="STEROL UPTAKE CONTROL PROTEIN 2"/>
    <property type="match status" value="1"/>
</dbReference>
<dbReference type="OrthoDB" id="4937900at2759"/>
<protein>
    <recommendedName>
        <fullName evidence="2">Zn(2)-C6 fungal-type domain-containing protein</fullName>
    </recommendedName>
</protein>
<dbReference type="GO" id="GO:0001228">
    <property type="term" value="F:DNA-binding transcription activator activity, RNA polymerase II-specific"/>
    <property type="evidence" value="ECO:0007669"/>
    <property type="project" value="TreeGrafter"/>
</dbReference>
<dbReference type="Gene3D" id="4.10.240.10">
    <property type="entry name" value="Zn(2)-C6 fungal-type DNA-binding domain"/>
    <property type="match status" value="1"/>
</dbReference>
<dbReference type="InterPro" id="IPR036864">
    <property type="entry name" value="Zn2-C6_fun-type_DNA-bd_sf"/>
</dbReference>
<dbReference type="InterPro" id="IPR021858">
    <property type="entry name" value="Fun_TF"/>
</dbReference>
<proteinExistence type="predicted"/>
<evidence type="ECO:0000313" key="4">
    <source>
        <dbReference type="Proteomes" id="UP000235371"/>
    </source>
</evidence>
<evidence type="ECO:0000256" key="1">
    <source>
        <dbReference type="ARBA" id="ARBA00023242"/>
    </source>
</evidence>
<dbReference type="PROSITE" id="PS50048">
    <property type="entry name" value="ZN2_CY6_FUNGAL_2"/>
    <property type="match status" value="1"/>
</dbReference>
<dbReference type="PROSITE" id="PS00463">
    <property type="entry name" value="ZN2_CY6_FUNGAL_1"/>
    <property type="match status" value="1"/>
</dbReference>
<feature type="domain" description="Zn(2)-C6 fungal-type" evidence="2">
    <location>
        <begin position="13"/>
        <end position="43"/>
    </location>
</feature>
<dbReference type="CDD" id="cd00067">
    <property type="entry name" value="GAL4"/>
    <property type="match status" value="1"/>
</dbReference>
<evidence type="ECO:0000313" key="3">
    <source>
        <dbReference type="EMBL" id="PMD67590.1"/>
    </source>
</evidence>
<dbReference type="GeneID" id="36585728"/>
<accession>A0A2J6TX31</accession>
<dbReference type="Pfam" id="PF00172">
    <property type="entry name" value="Zn_clus"/>
    <property type="match status" value="1"/>
</dbReference>
<dbReference type="AlphaFoldDB" id="A0A2J6TX31"/>
<dbReference type="PANTHER" id="PTHR47784">
    <property type="entry name" value="STEROL UPTAKE CONTROL PROTEIN 2"/>
    <property type="match status" value="1"/>
</dbReference>
<sequence>MPSRASHLKSRRGCQQCKKRRIKCDETHPICLGCTKHGISCSFNTPPPQNPNSQIADPVSSSQLLDLKLFHQFTSETYMSITDNLNIHKLYRTKIIDTAFQYDYLLHAVLAVAAFHLFRTGLKSWNLESRSQNQQFESSLNLQVEM</sequence>